<evidence type="ECO:0000259" key="2">
    <source>
        <dbReference type="PROSITE" id="PS50108"/>
    </source>
</evidence>
<feature type="region of interest" description="Disordered" evidence="1">
    <location>
        <begin position="136"/>
        <end position="174"/>
    </location>
</feature>
<evidence type="ECO:0000256" key="1">
    <source>
        <dbReference type="SAM" id="MobiDB-lite"/>
    </source>
</evidence>
<dbReference type="PROSITE" id="PS50108">
    <property type="entry name" value="CRIB"/>
    <property type="match status" value="1"/>
</dbReference>
<accession>A0A9P7B6F3</accession>
<dbReference type="Proteomes" id="UP000750334">
    <property type="component" value="Unassembled WGS sequence"/>
</dbReference>
<name>A0A9P7B6F3_MAUEX</name>
<dbReference type="AlphaFoldDB" id="A0A9P7B6F3"/>
<organism evidence="3 4">
    <name type="scientific">Maudiozyma exigua</name>
    <name type="common">Yeast</name>
    <name type="synonym">Kazachstania exigua</name>
    <dbReference type="NCBI Taxonomy" id="34358"/>
    <lineage>
        <taxon>Eukaryota</taxon>
        <taxon>Fungi</taxon>
        <taxon>Dikarya</taxon>
        <taxon>Ascomycota</taxon>
        <taxon>Saccharomycotina</taxon>
        <taxon>Saccharomycetes</taxon>
        <taxon>Saccharomycetales</taxon>
        <taxon>Saccharomycetaceae</taxon>
        <taxon>Maudiozyma</taxon>
    </lineage>
</organism>
<reference evidence="3 4" key="1">
    <citation type="submission" date="2020-11" db="EMBL/GenBank/DDBJ databases">
        <title>Kefir isolates.</title>
        <authorList>
            <person name="Marcisauskas S."/>
            <person name="Kim Y."/>
            <person name="Blasche S."/>
        </authorList>
    </citation>
    <scope>NUCLEOTIDE SEQUENCE [LARGE SCALE GENOMIC DNA]</scope>
    <source>
        <strain evidence="3 4">OG2</strain>
    </source>
</reference>
<feature type="compositionally biased region" description="Basic and acidic residues" evidence="1">
    <location>
        <begin position="149"/>
        <end position="174"/>
    </location>
</feature>
<sequence length="422" mass="47624">MSVNLLSHNNNLPQMKSIWLDEDEEAEKLYGMQAQQLMDSGSDYDDEYGERQVIPDLMMINSDKPILNNKKNIQLSGLPKQYSKTVSASNRYAKSKKKSSNSKKFFKNLFGSSGFKQEKPIKKKNISTPYHFQHISHAGGMEEDEETEDRQSNEEEEFVAHEESEEQEIGKSCDPRAKQLSSIFVTESIPQSKHDSHYSNLQNIHHRRRSSSVNNKRSSYSSSIYSSATNSTRGDRIMSSSTMATTILDRFPTSTNNSFPSRSNNSSFKSAGPEKEMFRPLSEASEEDSIQFLKDYSFPTLLEDKPVNDFDDHTMAMSFLDTPKENLTLMPPQQLPPMHSPSESIDSKTSIVLDTPVSQIKRRNSLPLAHSLSTPELENMLFKDSSSPKSAKRVSLGDVIMYYNQASTSTESPSTFASPKLL</sequence>
<evidence type="ECO:0000313" key="4">
    <source>
        <dbReference type="Proteomes" id="UP000750334"/>
    </source>
</evidence>
<keyword evidence="4" id="KW-1185">Reference proteome</keyword>
<proteinExistence type="predicted"/>
<feature type="region of interest" description="Disordered" evidence="1">
    <location>
        <begin position="251"/>
        <end position="275"/>
    </location>
</feature>
<dbReference type="EMBL" id="PUHR01000172">
    <property type="protein sequence ID" value="KAG0660666.1"/>
    <property type="molecule type" value="Genomic_DNA"/>
</dbReference>
<dbReference type="InterPro" id="IPR000095">
    <property type="entry name" value="CRIB_dom"/>
</dbReference>
<evidence type="ECO:0000313" key="3">
    <source>
        <dbReference type="EMBL" id="KAG0660666.1"/>
    </source>
</evidence>
<feature type="region of interest" description="Disordered" evidence="1">
    <location>
        <begin position="187"/>
        <end position="235"/>
    </location>
</feature>
<protein>
    <recommendedName>
        <fullName evidence="2">CRIB domain-containing protein</fullName>
    </recommendedName>
</protein>
<dbReference type="OrthoDB" id="4070688at2759"/>
<feature type="compositionally biased region" description="Low complexity" evidence="1">
    <location>
        <begin position="211"/>
        <end position="232"/>
    </location>
</feature>
<comment type="caution">
    <text evidence="3">The sequence shown here is derived from an EMBL/GenBank/DDBJ whole genome shotgun (WGS) entry which is preliminary data.</text>
</comment>
<feature type="domain" description="CRIB" evidence="2">
    <location>
        <begin position="126"/>
        <end position="139"/>
    </location>
</feature>
<gene>
    <name evidence="3" type="ORF">C6P45_001548</name>
</gene>
<feature type="compositionally biased region" description="Low complexity" evidence="1">
    <location>
        <begin position="252"/>
        <end position="270"/>
    </location>
</feature>